<evidence type="ECO:0000313" key="9">
    <source>
        <dbReference type="EMBL" id="QHL91877.1"/>
    </source>
</evidence>
<dbReference type="CDD" id="cd08071">
    <property type="entry name" value="MPN_DUF2466"/>
    <property type="match status" value="1"/>
</dbReference>
<feature type="region of interest" description="Disordered" evidence="7">
    <location>
        <begin position="1"/>
        <end position="29"/>
    </location>
</feature>
<keyword evidence="1" id="KW-0645">Protease</keyword>
<gene>
    <name evidence="9" type="primary">radC</name>
    <name evidence="9" type="ORF">GVO57_08355</name>
</gene>
<keyword evidence="4" id="KW-0862">Zinc</keyword>
<evidence type="ECO:0000256" key="5">
    <source>
        <dbReference type="ARBA" id="ARBA00023049"/>
    </source>
</evidence>
<comment type="similarity">
    <text evidence="6">Belongs to the UPF0758 family.</text>
</comment>
<dbReference type="GO" id="GO:0008237">
    <property type="term" value="F:metallopeptidase activity"/>
    <property type="evidence" value="ECO:0007669"/>
    <property type="project" value="UniProtKB-KW"/>
</dbReference>
<evidence type="ECO:0000256" key="7">
    <source>
        <dbReference type="SAM" id="MobiDB-lite"/>
    </source>
</evidence>
<dbReference type="GO" id="GO:0006508">
    <property type="term" value="P:proteolysis"/>
    <property type="evidence" value="ECO:0007669"/>
    <property type="project" value="UniProtKB-KW"/>
</dbReference>
<keyword evidence="10" id="KW-1185">Reference proteome</keyword>
<dbReference type="PANTHER" id="PTHR30471:SF3">
    <property type="entry name" value="UPF0758 PROTEIN YEES-RELATED"/>
    <property type="match status" value="1"/>
</dbReference>
<evidence type="ECO:0000259" key="8">
    <source>
        <dbReference type="PROSITE" id="PS50249"/>
    </source>
</evidence>
<feature type="compositionally biased region" description="Low complexity" evidence="7">
    <location>
        <begin position="1"/>
        <end position="21"/>
    </location>
</feature>
<organism evidence="9 10">
    <name type="scientific">Sphingomonas changnyeongensis</name>
    <dbReference type="NCBI Taxonomy" id="2698679"/>
    <lineage>
        <taxon>Bacteria</taxon>
        <taxon>Pseudomonadati</taxon>
        <taxon>Pseudomonadota</taxon>
        <taxon>Alphaproteobacteria</taxon>
        <taxon>Sphingomonadales</taxon>
        <taxon>Sphingomonadaceae</taxon>
        <taxon>Sphingomonas</taxon>
    </lineage>
</organism>
<evidence type="ECO:0000256" key="1">
    <source>
        <dbReference type="ARBA" id="ARBA00022670"/>
    </source>
</evidence>
<dbReference type="AlphaFoldDB" id="A0A7Z2NYR8"/>
<dbReference type="InterPro" id="IPR025657">
    <property type="entry name" value="RadC_JAB"/>
</dbReference>
<name>A0A7Z2NYR8_9SPHN</name>
<feature type="domain" description="MPN" evidence="8">
    <location>
        <begin position="124"/>
        <end position="246"/>
    </location>
</feature>
<dbReference type="NCBIfam" id="NF000642">
    <property type="entry name" value="PRK00024.1"/>
    <property type="match status" value="1"/>
</dbReference>
<proteinExistence type="inferred from homology"/>
<evidence type="ECO:0000256" key="6">
    <source>
        <dbReference type="RuleBase" id="RU003797"/>
    </source>
</evidence>
<reference evidence="9 10" key="1">
    <citation type="submission" date="2020-01" db="EMBL/GenBank/DDBJ databases">
        <title>Sphingomonas sp. C33 whole genome sequece.</title>
        <authorList>
            <person name="Park C."/>
        </authorList>
    </citation>
    <scope>NUCLEOTIDE SEQUENCE [LARGE SCALE GENOMIC DNA]</scope>
    <source>
        <strain evidence="9 10">C33</strain>
    </source>
</reference>
<dbReference type="Pfam" id="PF04002">
    <property type="entry name" value="RadC"/>
    <property type="match status" value="1"/>
</dbReference>
<dbReference type="GO" id="GO:0046872">
    <property type="term" value="F:metal ion binding"/>
    <property type="evidence" value="ECO:0007669"/>
    <property type="project" value="UniProtKB-KW"/>
</dbReference>
<keyword evidence="3" id="KW-0378">Hydrolase</keyword>
<evidence type="ECO:0000256" key="3">
    <source>
        <dbReference type="ARBA" id="ARBA00022801"/>
    </source>
</evidence>
<keyword evidence="2" id="KW-0479">Metal-binding</keyword>
<dbReference type="InterPro" id="IPR037518">
    <property type="entry name" value="MPN"/>
</dbReference>
<evidence type="ECO:0000256" key="4">
    <source>
        <dbReference type="ARBA" id="ARBA00022833"/>
    </source>
</evidence>
<dbReference type="KEGG" id="schy:GVO57_08355"/>
<dbReference type="PANTHER" id="PTHR30471">
    <property type="entry name" value="DNA REPAIR PROTEIN RADC"/>
    <property type="match status" value="1"/>
</dbReference>
<accession>A0A7Z2NYR8</accession>
<dbReference type="PROSITE" id="PS01302">
    <property type="entry name" value="UPF0758"/>
    <property type="match status" value="1"/>
</dbReference>
<evidence type="ECO:0000313" key="10">
    <source>
        <dbReference type="Proteomes" id="UP000464468"/>
    </source>
</evidence>
<dbReference type="Gene3D" id="3.40.140.10">
    <property type="entry name" value="Cytidine Deaminase, domain 2"/>
    <property type="match status" value="1"/>
</dbReference>
<dbReference type="InterPro" id="IPR001405">
    <property type="entry name" value="UPF0758"/>
</dbReference>
<dbReference type="NCBIfam" id="TIGR00608">
    <property type="entry name" value="radc"/>
    <property type="match status" value="1"/>
</dbReference>
<protein>
    <submittedName>
        <fullName evidence="9">DNA repair protein RadC</fullName>
    </submittedName>
</protein>
<keyword evidence="5" id="KW-0482">Metalloprotease</keyword>
<evidence type="ECO:0000256" key="2">
    <source>
        <dbReference type="ARBA" id="ARBA00022723"/>
    </source>
</evidence>
<dbReference type="Proteomes" id="UP000464468">
    <property type="component" value="Chromosome"/>
</dbReference>
<sequence length="246" mass="26056">MDGDVAAAHGGTSGADGAADAVQDPGGTAGHRARLRQRLLRGGPDALLDHELIEYLLALAIPRRDTKPLAKRLIAEFGGIGGLLAADPEAIGRTGLGESAISALKLVQAAALRMLSAEVRARPVINSWAALLDYLHADLAHIPVERVRVLFLNAKNMLIRDEVMSTGSTNEAAIYTREVIRRALDLSASGLILVHNHPSGDPAPSKQDIAVTRDIVEAGRRLDITVHDHLIIGSNGHSSLRSMGLI</sequence>
<dbReference type="EMBL" id="CP047895">
    <property type="protein sequence ID" value="QHL91877.1"/>
    <property type="molecule type" value="Genomic_DNA"/>
</dbReference>
<dbReference type="PROSITE" id="PS50249">
    <property type="entry name" value="MPN"/>
    <property type="match status" value="1"/>
</dbReference>
<dbReference type="InterPro" id="IPR020891">
    <property type="entry name" value="UPF0758_CS"/>
</dbReference>